<keyword evidence="2 4" id="KW-0547">Nucleotide-binding</keyword>
<dbReference type="RefSeq" id="WP_269423038.1">
    <property type="nucleotide sequence ID" value="NZ_JAPWGY010000002.1"/>
</dbReference>
<dbReference type="Gene3D" id="3.30.590.20">
    <property type="match status" value="1"/>
</dbReference>
<keyword evidence="1 4" id="KW-0436">Ligase</keyword>
<dbReference type="EMBL" id="JAPWGY010000002">
    <property type="protein sequence ID" value="MCZ4280868.1"/>
    <property type="molecule type" value="Genomic_DNA"/>
</dbReference>
<dbReference type="InterPro" id="IPR050141">
    <property type="entry name" value="GCL_type2/YbdK_subfam"/>
</dbReference>
<dbReference type="NCBIfam" id="TIGR02050">
    <property type="entry name" value="gshA_cyan_rel"/>
    <property type="match status" value="1"/>
</dbReference>
<evidence type="ECO:0000313" key="6">
    <source>
        <dbReference type="Proteomes" id="UP001069802"/>
    </source>
</evidence>
<dbReference type="GO" id="GO:0016874">
    <property type="term" value="F:ligase activity"/>
    <property type="evidence" value="ECO:0007669"/>
    <property type="project" value="UniProtKB-KW"/>
</dbReference>
<dbReference type="HAMAP" id="MF_01609">
    <property type="entry name" value="Glu_cys_ligase_2"/>
    <property type="match status" value="1"/>
</dbReference>
<dbReference type="PANTHER" id="PTHR36510:SF1">
    <property type="entry name" value="GLUTAMATE--CYSTEINE LIGASE 2-RELATED"/>
    <property type="match status" value="1"/>
</dbReference>
<comment type="similarity">
    <text evidence="4">Belongs to the glutamate--cysteine ligase type 2 family. YbdK subfamily.</text>
</comment>
<dbReference type="InterPro" id="IPR014746">
    <property type="entry name" value="Gln_synth/guanido_kin_cat_dom"/>
</dbReference>
<sequence>MSQKDPSFSIGIEEEYWVVDKVTRDLVREPPKELMEKCKDRLGSRVSHEFMQCQIEIGTSKCKGITAAAKELAELRLILAEICAGYGLAIISASTHPFATWAEQKHTPRQRYDAFAEKMQGVVRRLLICGMHVHVGLDDDELRNDLMGQVSYFLPHILALTTSSPFWHGQNTGLKSYRLSVFKELPRSGLPERFDSYGEYQRNLDIMVNAGIIQDASMVWWDVRPSVRFPTLEMRIADSCTNLKDTLCVAAFYASLLRLLYTLKRKNQRWRVYSNLLIDENRWRAQRYGTDEGLIDLGRGEVVPYSELLEELLGMLEEHAVALGCRDELFHARTILSRGSSAHQQVAVFDRALTAGDTREKALCKVVDFLIDETLSGL</sequence>
<proteinExistence type="inferred from homology"/>
<comment type="catalytic activity">
    <reaction evidence="4">
        <text>L-cysteine + L-glutamate + ATP = gamma-L-glutamyl-L-cysteine + ADP + phosphate + H(+)</text>
        <dbReference type="Rhea" id="RHEA:13285"/>
        <dbReference type="ChEBI" id="CHEBI:15378"/>
        <dbReference type="ChEBI" id="CHEBI:29985"/>
        <dbReference type="ChEBI" id="CHEBI:30616"/>
        <dbReference type="ChEBI" id="CHEBI:35235"/>
        <dbReference type="ChEBI" id="CHEBI:43474"/>
        <dbReference type="ChEBI" id="CHEBI:58173"/>
        <dbReference type="ChEBI" id="CHEBI:456216"/>
        <dbReference type="EC" id="6.3.2.2"/>
    </reaction>
</comment>
<evidence type="ECO:0000256" key="4">
    <source>
        <dbReference type="HAMAP-Rule" id="MF_01609"/>
    </source>
</evidence>
<dbReference type="InterPro" id="IPR011793">
    <property type="entry name" value="YbdK"/>
</dbReference>
<evidence type="ECO:0000313" key="5">
    <source>
        <dbReference type="EMBL" id="MCZ4280868.1"/>
    </source>
</evidence>
<protein>
    <recommendedName>
        <fullName evidence="4">Putative glutamate--cysteine ligase 2</fullName>
        <ecNumber evidence="4">6.3.2.2</ecNumber>
    </recommendedName>
    <alternativeName>
        <fullName evidence="4">Gamma-glutamylcysteine synthetase 2</fullName>
        <shortName evidence="4">GCS 2</shortName>
        <shortName evidence="4">Gamma-GCS 2</shortName>
    </alternativeName>
</protein>
<organism evidence="5 6">
    <name type="scientific">Kiloniella laminariae</name>
    <dbReference type="NCBI Taxonomy" id="454162"/>
    <lineage>
        <taxon>Bacteria</taxon>
        <taxon>Pseudomonadati</taxon>
        <taxon>Pseudomonadota</taxon>
        <taxon>Alphaproteobacteria</taxon>
        <taxon>Rhodospirillales</taxon>
        <taxon>Kiloniellaceae</taxon>
        <taxon>Kiloniella</taxon>
    </lineage>
</organism>
<dbReference type="EC" id="6.3.2.2" evidence="4"/>
<dbReference type="SUPFAM" id="SSF55931">
    <property type="entry name" value="Glutamine synthetase/guanido kinase"/>
    <property type="match status" value="1"/>
</dbReference>
<dbReference type="NCBIfam" id="NF010039">
    <property type="entry name" value="PRK13515.1"/>
    <property type="match status" value="1"/>
</dbReference>
<comment type="caution">
    <text evidence="5">The sequence shown here is derived from an EMBL/GenBank/DDBJ whole genome shotgun (WGS) entry which is preliminary data.</text>
</comment>
<name>A0ABT4LID2_9PROT</name>
<dbReference type="PANTHER" id="PTHR36510">
    <property type="entry name" value="GLUTAMATE--CYSTEINE LIGASE 2-RELATED"/>
    <property type="match status" value="1"/>
</dbReference>
<comment type="function">
    <text evidence="4">ATP-dependent carboxylate-amine ligase which exhibits weak glutamate--cysteine ligase activity.</text>
</comment>
<evidence type="ECO:0000256" key="3">
    <source>
        <dbReference type="ARBA" id="ARBA00022840"/>
    </source>
</evidence>
<dbReference type="Proteomes" id="UP001069802">
    <property type="component" value="Unassembled WGS sequence"/>
</dbReference>
<evidence type="ECO:0000256" key="1">
    <source>
        <dbReference type="ARBA" id="ARBA00022598"/>
    </source>
</evidence>
<evidence type="ECO:0000256" key="2">
    <source>
        <dbReference type="ARBA" id="ARBA00022741"/>
    </source>
</evidence>
<keyword evidence="3 4" id="KW-0067">ATP-binding</keyword>
<dbReference type="Pfam" id="PF04107">
    <property type="entry name" value="GCS2"/>
    <property type="match status" value="1"/>
</dbReference>
<keyword evidence="6" id="KW-1185">Reference proteome</keyword>
<reference evidence="5" key="1">
    <citation type="submission" date="2022-12" db="EMBL/GenBank/DDBJ databases">
        <title>Bacterial isolates from different developmental stages of Nematostella vectensis.</title>
        <authorList>
            <person name="Fraune S."/>
        </authorList>
    </citation>
    <scope>NUCLEOTIDE SEQUENCE</scope>
    <source>
        <strain evidence="5">G21630-S1</strain>
    </source>
</reference>
<gene>
    <name evidence="5" type="ORF">O4H49_08780</name>
</gene>
<dbReference type="InterPro" id="IPR006336">
    <property type="entry name" value="GCS2"/>
</dbReference>
<accession>A0ABT4LID2</accession>